<feature type="region of interest" description="Disordered" evidence="4">
    <location>
        <begin position="1375"/>
        <end position="1421"/>
    </location>
</feature>
<evidence type="ECO:0000259" key="6">
    <source>
        <dbReference type="Pfam" id="PF07714"/>
    </source>
</evidence>
<dbReference type="InterPro" id="IPR036890">
    <property type="entry name" value="HATPase_C_sf"/>
</dbReference>
<sequence length="1421" mass="161358">MNDEELLSHIYRNEALTARGFDGYRQKHDQFKLGAIAELIDNAMEAQSTKVMLNIDEATGILEVLDDGVGVPRKVVKTMVIAGRGNKKSKNNYGVGFKCGSLGIGNDVLVLSKTVECNCGVYFKVIQGEDVKCTCAKGERRHVRSLIYLTAGSRLEGDDDSLQIPMIFWRGDGKALVTLEDLKEMPEQEERGISDAGVSHLIKFVCTHFHLHTLKAIQTSFDRIKGKTGTLVLIAHLNDNELAQQVELDKPRSDIIAKQGDANLVREDRKPPFNVGTDVPQDYSLRSYCEMLYARSPLMKMQIYIAEKIVELRCVEDMCEPREMVSYVEALEVKGETHKLEVKLGFSPDACTRGVCGFFVYFDKGHQLPPRLISAYHRVGLMTNRAGKVNGMVGEVILSHKAVKVDQGKQRFEYSATLKAVDSILNSCCDLYEEAYQLLRDQHDALMRDLEERAFSQGRIVWAQYTNQGPFRHWPGIVLNRYDREVMRYMPSELFQPSNPNAFPRGPHPSHLLVECLETREKMWCKVSDLEPFDSDKGEKMEKEAVKSVESDLKESLKAAIKQAKKVLEEYDDVIECSIRCHLCTAWRTFRGSRADAEENDWECSMGYIVDGETRFDCDLPSTNKPRGQSHGLLKDRPDKKPVKAETTIVKSESVAVKVERSNGDERKESLLRRMPAKEFLSLHSSLVHKWESVSNVSVMQDGRVRTLSGVWRKNPVKIKEYKHDNFDEFLKNFQVMNTSLSHRNIISSLGVLHNDVEQTFGLMISSLPSVKLKISNSQLDASLTVRLDVMERVCMALAYLHQHDLFLSNLSWESVLLGTDNHPFISDFSPMQEASAVLNLRWEQLPTNSRAVRKGGQEQPADTLLTRRLLMLVDLEHLGAFMHCVGYGREPDVNLDLRLDLDEDGEYGPLKRHDKLLDLITDCLYVEEEEGEEGWPRGVEDVLNAIRSIHEAKTEQGGLEELLEELHEHKSSSDRSFLCYKVLDAQDLYLLRDTSMKEGLFSSCFGCQSKLPHAVAAFTQEAAEPIKSSEVLLVRDWKLAMWKASSVERANGFLPLVLVVDLRKLRTNSSFRVCDERGQLLKPSKVLQSKEKVLLSVKRSMVPQAMVDVWDWRSKAYKEFHKAMEGSRSRLSDFDGWSSRVDLVLKDKTSGRSTAGKLLEGLESDPSCDLLKKLQEVIAISEGRWRKAFHQLKAGWTFLQLGSNRLLVGEFDQRTVRAERVAFAMNLFARDHIQIGFNGSVERDSSLCIVYLCYQHMGVTREGGRGAWKKLLIALSDIFLLECIRNRKLFIHRDKSPRGPEENVWLVLILIVMMRLFKCSLKDAQGRWRDKAGEGEEEALHPLHLLILQDIEQDLKSGSLTLHKNDRRSAYLKAKELSQPLLQPSKRRAPAPEESRSPLSAKKSKMTHPVPVTQQRGEKD</sequence>
<dbReference type="PANTHER" id="PTHR23336:SF11">
    <property type="entry name" value="OS06G0622000 PROTEIN"/>
    <property type="match status" value="1"/>
</dbReference>
<dbReference type="EMBL" id="JH993047">
    <property type="protein sequence ID" value="EKX38505.1"/>
    <property type="molecule type" value="Genomic_DNA"/>
</dbReference>
<gene>
    <name evidence="8" type="ORF">GUITHDRAFT_115285</name>
</gene>
<dbReference type="STRING" id="905079.L1IRQ0"/>
<evidence type="ECO:0000256" key="2">
    <source>
        <dbReference type="ARBA" id="ARBA00023054"/>
    </source>
</evidence>
<dbReference type="eggNOG" id="KOG1845">
    <property type="taxonomic scope" value="Eukaryota"/>
</dbReference>
<dbReference type="Pfam" id="PF00855">
    <property type="entry name" value="PWWP"/>
    <property type="match status" value="1"/>
</dbReference>
<reference evidence="10" key="2">
    <citation type="submission" date="2012-11" db="EMBL/GenBank/DDBJ databases">
        <authorList>
            <person name="Kuo A."/>
            <person name="Curtis B.A."/>
            <person name="Tanifuji G."/>
            <person name="Burki F."/>
            <person name="Gruber A."/>
            <person name="Irimia M."/>
            <person name="Maruyama S."/>
            <person name="Arias M.C."/>
            <person name="Ball S.G."/>
            <person name="Gile G.H."/>
            <person name="Hirakawa Y."/>
            <person name="Hopkins J.F."/>
            <person name="Rensing S.A."/>
            <person name="Schmutz J."/>
            <person name="Symeonidi A."/>
            <person name="Elias M."/>
            <person name="Eveleigh R.J."/>
            <person name="Herman E.K."/>
            <person name="Klute M.J."/>
            <person name="Nakayama T."/>
            <person name="Obornik M."/>
            <person name="Reyes-Prieto A."/>
            <person name="Armbrust E.V."/>
            <person name="Aves S.J."/>
            <person name="Beiko R.G."/>
            <person name="Coutinho P."/>
            <person name="Dacks J.B."/>
            <person name="Durnford D.G."/>
            <person name="Fast N.M."/>
            <person name="Green B.R."/>
            <person name="Grisdale C."/>
            <person name="Hempe F."/>
            <person name="Henrissat B."/>
            <person name="Hoppner M.P."/>
            <person name="Ishida K.-I."/>
            <person name="Kim E."/>
            <person name="Koreny L."/>
            <person name="Kroth P.G."/>
            <person name="Liu Y."/>
            <person name="Malik S.-B."/>
            <person name="Maier U.G."/>
            <person name="McRose D."/>
            <person name="Mock T."/>
            <person name="Neilson J.A."/>
            <person name="Onodera N.T."/>
            <person name="Poole A.M."/>
            <person name="Pritham E.J."/>
            <person name="Richards T.A."/>
            <person name="Rocap G."/>
            <person name="Roy S.W."/>
            <person name="Sarai C."/>
            <person name="Schaack S."/>
            <person name="Shirato S."/>
            <person name="Slamovits C.H."/>
            <person name="Spencer D.F."/>
            <person name="Suzuki S."/>
            <person name="Worden A.Z."/>
            <person name="Zauner S."/>
            <person name="Barry K."/>
            <person name="Bell C."/>
            <person name="Bharti A.K."/>
            <person name="Crow J.A."/>
            <person name="Grimwood J."/>
            <person name="Kramer R."/>
            <person name="Lindquist E."/>
            <person name="Lucas S."/>
            <person name="Salamov A."/>
            <person name="McFadden G.I."/>
            <person name="Lane C.E."/>
            <person name="Keeling P.J."/>
            <person name="Gray M.W."/>
            <person name="Grigoriev I.V."/>
            <person name="Archibald J.M."/>
        </authorList>
    </citation>
    <scope>NUCLEOTIDE SEQUENCE</scope>
    <source>
        <strain evidence="10">CCMP2712</strain>
    </source>
</reference>
<comment type="subcellular location">
    <subcellularLocation>
        <location evidence="1">Nucleus</location>
    </subcellularLocation>
</comment>
<organism evidence="8">
    <name type="scientific">Guillardia theta (strain CCMP2712)</name>
    <name type="common">Cryptophyte</name>
    <dbReference type="NCBI Taxonomy" id="905079"/>
    <lineage>
        <taxon>Eukaryota</taxon>
        <taxon>Cryptophyceae</taxon>
        <taxon>Pyrenomonadales</taxon>
        <taxon>Geminigeraceae</taxon>
        <taxon>Guillardia</taxon>
    </lineage>
</organism>
<keyword evidence="3" id="KW-0539">Nucleus</keyword>
<evidence type="ECO:0000256" key="4">
    <source>
        <dbReference type="SAM" id="MobiDB-lite"/>
    </source>
</evidence>
<protein>
    <recommendedName>
        <fullName evidence="11">Protein kinase domain-containing protein</fullName>
    </recommendedName>
</protein>
<dbReference type="Proteomes" id="UP000011087">
    <property type="component" value="Unassembled WGS sequence"/>
</dbReference>
<name>L1IRQ0_GUITC</name>
<evidence type="ECO:0000259" key="7">
    <source>
        <dbReference type="Pfam" id="PF17942"/>
    </source>
</evidence>
<evidence type="ECO:0000259" key="5">
    <source>
        <dbReference type="Pfam" id="PF00855"/>
    </source>
</evidence>
<dbReference type="SUPFAM" id="SSF63748">
    <property type="entry name" value="Tudor/PWWP/MBT"/>
    <property type="match status" value="1"/>
</dbReference>
<proteinExistence type="predicted"/>
<dbReference type="GO" id="GO:0016887">
    <property type="term" value="F:ATP hydrolysis activity"/>
    <property type="evidence" value="ECO:0007669"/>
    <property type="project" value="InterPro"/>
</dbReference>
<dbReference type="PANTHER" id="PTHR23336">
    <property type="entry name" value="ZINC FINGER CW-TYPE COILED-COIL DOMAIN PROTEIN 3"/>
    <property type="match status" value="1"/>
</dbReference>
<dbReference type="InterPro" id="IPR001245">
    <property type="entry name" value="Ser-Thr/Tyr_kinase_cat_dom"/>
</dbReference>
<keyword evidence="2" id="KW-0175">Coiled coil</keyword>
<evidence type="ECO:0008006" key="11">
    <source>
        <dbReference type="Google" id="ProtNLM"/>
    </source>
</evidence>
<dbReference type="InterPro" id="IPR041006">
    <property type="entry name" value="Morc_S5"/>
</dbReference>
<feature type="domain" description="Serine-threonine/tyrosine-protein kinase catalytic" evidence="6">
    <location>
        <begin position="716"/>
        <end position="830"/>
    </location>
</feature>
<feature type="domain" description="PWWP" evidence="5">
    <location>
        <begin position="458"/>
        <end position="565"/>
    </location>
</feature>
<dbReference type="RefSeq" id="XP_005825485.1">
    <property type="nucleotide sequence ID" value="XM_005825428.1"/>
</dbReference>
<dbReference type="PaxDb" id="55529-EKX38505"/>
<dbReference type="SUPFAM" id="SSF55874">
    <property type="entry name" value="ATPase domain of HSP90 chaperone/DNA topoisomerase II/histidine kinase"/>
    <property type="match status" value="1"/>
</dbReference>
<evidence type="ECO:0000313" key="8">
    <source>
        <dbReference type="EMBL" id="EKX38505.1"/>
    </source>
</evidence>
<evidence type="ECO:0000256" key="3">
    <source>
        <dbReference type="ARBA" id="ARBA00023242"/>
    </source>
</evidence>
<dbReference type="Pfam" id="PF13589">
    <property type="entry name" value="HATPase_c_3"/>
    <property type="match status" value="1"/>
</dbReference>
<dbReference type="Pfam" id="PF17942">
    <property type="entry name" value="Morc6_S5"/>
    <property type="match status" value="1"/>
</dbReference>
<evidence type="ECO:0000313" key="9">
    <source>
        <dbReference type="EnsemblProtists" id="EKX38505"/>
    </source>
</evidence>
<feature type="region of interest" description="Disordered" evidence="4">
    <location>
        <begin position="620"/>
        <end position="642"/>
    </location>
</feature>
<dbReference type="InterPro" id="IPR000313">
    <property type="entry name" value="PWWP_dom"/>
</dbReference>
<dbReference type="InterPro" id="IPR045261">
    <property type="entry name" value="MORC_ATPase"/>
</dbReference>
<dbReference type="SUPFAM" id="SSF56112">
    <property type="entry name" value="Protein kinase-like (PK-like)"/>
    <property type="match status" value="1"/>
</dbReference>
<dbReference type="GO" id="GO:0004672">
    <property type="term" value="F:protein kinase activity"/>
    <property type="evidence" value="ECO:0007669"/>
    <property type="project" value="InterPro"/>
</dbReference>
<reference evidence="9" key="3">
    <citation type="submission" date="2016-03" db="UniProtKB">
        <authorList>
            <consortium name="EnsemblProtists"/>
        </authorList>
    </citation>
    <scope>IDENTIFICATION</scope>
</reference>
<dbReference type="OrthoDB" id="757982at2759"/>
<dbReference type="Gene3D" id="2.30.30.140">
    <property type="match status" value="1"/>
</dbReference>
<evidence type="ECO:0000256" key="1">
    <source>
        <dbReference type="ARBA" id="ARBA00004123"/>
    </source>
</evidence>
<reference evidence="8 10" key="1">
    <citation type="journal article" date="2012" name="Nature">
        <title>Algal genomes reveal evolutionary mosaicism and the fate of nucleomorphs.</title>
        <authorList>
            <consortium name="DOE Joint Genome Institute"/>
            <person name="Curtis B.A."/>
            <person name="Tanifuji G."/>
            <person name="Burki F."/>
            <person name="Gruber A."/>
            <person name="Irimia M."/>
            <person name="Maruyama S."/>
            <person name="Arias M.C."/>
            <person name="Ball S.G."/>
            <person name="Gile G.H."/>
            <person name="Hirakawa Y."/>
            <person name="Hopkins J.F."/>
            <person name="Kuo A."/>
            <person name="Rensing S.A."/>
            <person name="Schmutz J."/>
            <person name="Symeonidi A."/>
            <person name="Elias M."/>
            <person name="Eveleigh R.J."/>
            <person name="Herman E.K."/>
            <person name="Klute M.J."/>
            <person name="Nakayama T."/>
            <person name="Obornik M."/>
            <person name="Reyes-Prieto A."/>
            <person name="Armbrust E.V."/>
            <person name="Aves S.J."/>
            <person name="Beiko R.G."/>
            <person name="Coutinho P."/>
            <person name="Dacks J.B."/>
            <person name="Durnford D.G."/>
            <person name="Fast N.M."/>
            <person name="Green B.R."/>
            <person name="Grisdale C.J."/>
            <person name="Hempel F."/>
            <person name="Henrissat B."/>
            <person name="Hoppner M.P."/>
            <person name="Ishida K."/>
            <person name="Kim E."/>
            <person name="Koreny L."/>
            <person name="Kroth P.G."/>
            <person name="Liu Y."/>
            <person name="Malik S.B."/>
            <person name="Maier U.G."/>
            <person name="McRose D."/>
            <person name="Mock T."/>
            <person name="Neilson J.A."/>
            <person name="Onodera N.T."/>
            <person name="Poole A.M."/>
            <person name="Pritham E.J."/>
            <person name="Richards T.A."/>
            <person name="Rocap G."/>
            <person name="Roy S.W."/>
            <person name="Sarai C."/>
            <person name="Schaack S."/>
            <person name="Shirato S."/>
            <person name="Slamovits C.H."/>
            <person name="Spencer D.F."/>
            <person name="Suzuki S."/>
            <person name="Worden A.Z."/>
            <person name="Zauner S."/>
            <person name="Barry K."/>
            <person name="Bell C."/>
            <person name="Bharti A.K."/>
            <person name="Crow J.A."/>
            <person name="Grimwood J."/>
            <person name="Kramer R."/>
            <person name="Lindquist E."/>
            <person name="Lucas S."/>
            <person name="Salamov A."/>
            <person name="McFadden G.I."/>
            <person name="Lane C.E."/>
            <person name="Keeling P.J."/>
            <person name="Gray M.W."/>
            <person name="Grigoriev I.V."/>
            <person name="Archibald J.M."/>
        </authorList>
    </citation>
    <scope>NUCLEOTIDE SEQUENCE</scope>
    <source>
        <strain evidence="8 10">CCMP2712</strain>
    </source>
</reference>
<dbReference type="HOGENOM" id="CLU_253093_0_0_1"/>
<feature type="domain" description="Morc S5" evidence="7">
    <location>
        <begin position="283"/>
        <end position="428"/>
    </location>
</feature>
<dbReference type="Gene3D" id="1.10.510.10">
    <property type="entry name" value="Transferase(Phosphotransferase) domain 1"/>
    <property type="match status" value="1"/>
</dbReference>
<dbReference type="GeneID" id="17295330"/>
<dbReference type="KEGG" id="gtt:GUITHDRAFT_115285"/>
<dbReference type="GO" id="GO:0005634">
    <property type="term" value="C:nucleus"/>
    <property type="evidence" value="ECO:0007669"/>
    <property type="project" value="UniProtKB-SubCell"/>
</dbReference>
<dbReference type="Pfam" id="PF07714">
    <property type="entry name" value="PK_Tyr_Ser-Thr"/>
    <property type="match status" value="1"/>
</dbReference>
<dbReference type="EnsemblProtists" id="EKX38505">
    <property type="protein sequence ID" value="EKX38505"/>
    <property type="gene ID" value="GUITHDRAFT_115285"/>
</dbReference>
<accession>L1IRQ0</accession>
<feature type="compositionally biased region" description="Basic and acidic residues" evidence="4">
    <location>
        <begin position="633"/>
        <end position="642"/>
    </location>
</feature>
<dbReference type="Gene3D" id="3.30.565.10">
    <property type="entry name" value="Histidine kinase-like ATPase, C-terminal domain"/>
    <property type="match status" value="1"/>
</dbReference>
<dbReference type="InterPro" id="IPR011009">
    <property type="entry name" value="Kinase-like_dom_sf"/>
</dbReference>
<dbReference type="CDD" id="cd05162">
    <property type="entry name" value="PWWP"/>
    <property type="match status" value="1"/>
</dbReference>
<keyword evidence="10" id="KW-1185">Reference proteome</keyword>
<evidence type="ECO:0000313" key="10">
    <source>
        <dbReference type="Proteomes" id="UP000011087"/>
    </source>
</evidence>